<comment type="pathway">
    <text evidence="1 9 11">Cofactor biosynthesis; thiamine diphosphate biosynthesis; thiamine phosphate from 4-amino-2-methyl-5-diphosphomethylpyrimidine and 4-methyl-5-(2-phosphoethyl)-thiazole: step 1/1.</text>
</comment>
<evidence type="ECO:0000256" key="9">
    <source>
        <dbReference type="HAMAP-Rule" id="MF_00097"/>
    </source>
</evidence>
<evidence type="ECO:0000313" key="14">
    <source>
        <dbReference type="EMBL" id="TLE06571.1"/>
    </source>
</evidence>
<organism evidence="14 15">
    <name type="scientific">Helicobacter bilis</name>
    <dbReference type="NCBI Taxonomy" id="37372"/>
    <lineage>
        <taxon>Bacteria</taxon>
        <taxon>Pseudomonadati</taxon>
        <taxon>Campylobacterota</taxon>
        <taxon>Epsilonproteobacteria</taxon>
        <taxon>Campylobacterales</taxon>
        <taxon>Helicobacteraceae</taxon>
        <taxon>Helicobacter</taxon>
    </lineage>
</organism>
<feature type="region of interest" description="Disordered" evidence="12">
    <location>
        <begin position="316"/>
        <end position="348"/>
    </location>
</feature>
<dbReference type="InterPro" id="IPR034291">
    <property type="entry name" value="TMP_synthase"/>
</dbReference>
<reference evidence="14 15" key="1">
    <citation type="journal article" date="2014" name="Genome Announc.">
        <title>Draft genome sequences of eight enterohepatic helicobacter species isolated from both laboratory and wild rodents.</title>
        <authorList>
            <person name="Sheh A."/>
            <person name="Shen Z."/>
            <person name="Fox J.G."/>
        </authorList>
    </citation>
    <scope>NUCLEOTIDE SEQUENCE [LARGE SCALE GENOMIC DNA]</scope>
    <source>
        <strain evidence="14 15">Missouri</strain>
    </source>
</reference>
<evidence type="ECO:0000256" key="10">
    <source>
        <dbReference type="RuleBase" id="RU003826"/>
    </source>
</evidence>
<evidence type="ECO:0000256" key="1">
    <source>
        <dbReference type="ARBA" id="ARBA00005165"/>
    </source>
</evidence>
<comment type="cofactor">
    <cofactor evidence="9">
        <name>Mg(2+)</name>
        <dbReference type="ChEBI" id="CHEBI:18420"/>
    </cofactor>
    <text evidence="9">Binds 1 Mg(2+) ion per subunit.</text>
</comment>
<dbReference type="RefSeq" id="WP_004086903.1">
    <property type="nucleotide sequence ID" value="NZ_JAERIZ010000011.1"/>
</dbReference>
<comment type="catalytic activity">
    <reaction evidence="6 9 10">
        <text>4-methyl-5-(2-phosphooxyethyl)-thiazole + 4-amino-2-methyl-5-(diphosphooxymethyl)pyrimidine + H(+) = thiamine phosphate + diphosphate</text>
        <dbReference type="Rhea" id="RHEA:22328"/>
        <dbReference type="ChEBI" id="CHEBI:15378"/>
        <dbReference type="ChEBI" id="CHEBI:33019"/>
        <dbReference type="ChEBI" id="CHEBI:37575"/>
        <dbReference type="ChEBI" id="CHEBI:57841"/>
        <dbReference type="ChEBI" id="CHEBI:58296"/>
        <dbReference type="EC" id="2.5.1.3"/>
    </reaction>
</comment>
<dbReference type="EC" id="2.5.1.3" evidence="9"/>
<protein>
    <recommendedName>
        <fullName evidence="9">Thiamine-phosphate synthase</fullName>
        <shortName evidence="9">TP synthase</shortName>
        <shortName evidence="9">TPS</shortName>
        <ecNumber evidence="9">2.5.1.3</ecNumber>
    </recommendedName>
    <alternativeName>
        <fullName evidence="9">Thiamine-phosphate pyrophosphorylase</fullName>
        <shortName evidence="9">TMP pyrophosphorylase</shortName>
        <shortName evidence="9">TMP-PPase</shortName>
    </alternativeName>
</protein>
<feature type="binding site" evidence="9">
    <location>
        <begin position="39"/>
        <end position="43"/>
    </location>
    <ligand>
        <name>4-amino-2-methyl-5-(diphosphooxymethyl)pyrimidine</name>
        <dbReference type="ChEBI" id="CHEBI:57841"/>
    </ligand>
</feature>
<dbReference type="PANTHER" id="PTHR20857:SF15">
    <property type="entry name" value="THIAMINE-PHOSPHATE SYNTHASE"/>
    <property type="match status" value="1"/>
</dbReference>
<dbReference type="InterPro" id="IPR022998">
    <property type="entry name" value="ThiamineP_synth_TenI"/>
</dbReference>
<comment type="catalytic activity">
    <reaction evidence="8 9 10">
        <text>2-[(2R,5Z)-2-carboxy-4-methylthiazol-5(2H)-ylidene]ethyl phosphate + 4-amino-2-methyl-5-(diphosphooxymethyl)pyrimidine + 2 H(+) = thiamine phosphate + CO2 + diphosphate</text>
        <dbReference type="Rhea" id="RHEA:47844"/>
        <dbReference type="ChEBI" id="CHEBI:15378"/>
        <dbReference type="ChEBI" id="CHEBI:16526"/>
        <dbReference type="ChEBI" id="CHEBI:33019"/>
        <dbReference type="ChEBI" id="CHEBI:37575"/>
        <dbReference type="ChEBI" id="CHEBI:57841"/>
        <dbReference type="ChEBI" id="CHEBI:62899"/>
        <dbReference type="EC" id="2.5.1.3"/>
    </reaction>
</comment>
<evidence type="ECO:0000256" key="4">
    <source>
        <dbReference type="ARBA" id="ARBA00022842"/>
    </source>
</evidence>
<feature type="binding site" evidence="9">
    <location>
        <position position="139"/>
    </location>
    <ligand>
        <name>4-amino-2-methyl-5-(diphosphooxymethyl)pyrimidine</name>
        <dbReference type="ChEBI" id="CHEBI:57841"/>
    </ligand>
</feature>
<feature type="binding site" evidence="9">
    <location>
        <position position="109"/>
    </location>
    <ligand>
        <name>4-amino-2-methyl-5-(diphosphooxymethyl)pyrimidine</name>
        <dbReference type="ChEBI" id="CHEBI:57841"/>
    </ligand>
</feature>
<evidence type="ECO:0000256" key="11">
    <source>
        <dbReference type="RuleBase" id="RU004253"/>
    </source>
</evidence>
<gene>
    <name evidence="9 14" type="primary">thiE</name>
    <name evidence="14" type="ORF">LS77_000565</name>
</gene>
<name>A0A6D2CD29_9HELI</name>
<proteinExistence type="inferred from homology"/>
<dbReference type="AlphaFoldDB" id="A0A6D2CD29"/>
<evidence type="ECO:0000256" key="3">
    <source>
        <dbReference type="ARBA" id="ARBA00022723"/>
    </source>
</evidence>
<feature type="compositionally biased region" description="Polar residues" evidence="12">
    <location>
        <begin position="321"/>
        <end position="346"/>
    </location>
</feature>
<accession>A0A6D2CD29</accession>
<dbReference type="UniPathway" id="UPA00060">
    <property type="reaction ID" value="UER00141"/>
</dbReference>
<comment type="catalytic activity">
    <reaction evidence="7 9 10">
        <text>2-(2-carboxy-4-methylthiazol-5-yl)ethyl phosphate + 4-amino-2-methyl-5-(diphosphooxymethyl)pyrimidine + 2 H(+) = thiamine phosphate + CO2 + diphosphate</text>
        <dbReference type="Rhea" id="RHEA:47848"/>
        <dbReference type="ChEBI" id="CHEBI:15378"/>
        <dbReference type="ChEBI" id="CHEBI:16526"/>
        <dbReference type="ChEBI" id="CHEBI:33019"/>
        <dbReference type="ChEBI" id="CHEBI:37575"/>
        <dbReference type="ChEBI" id="CHEBI:57841"/>
        <dbReference type="ChEBI" id="CHEBI:62890"/>
        <dbReference type="EC" id="2.5.1.3"/>
    </reaction>
</comment>
<dbReference type="NCBIfam" id="TIGR00693">
    <property type="entry name" value="thiE"/>
    <property type="match status" value="1"/>
</dbReference>
<keyword evidence="5 9" id="KW-0784">Thiamine biosynthesis</keyword>
<feature type="binding site" evidence="9">
    <location>
        <position position="166"/>
    </location>
    <ligand>
        <name>2-[(2R,5Z)-2-carboxy-4-methylthiazol-5(2H)-ylidene]ethyl phosphate</name>
        <dbReference type="ChEBI" id="CHEBI:62899"/>
    </ligand>
</feature>
<feature type="binding site" evidence="9">
    <location>
        <begin position="184"/>
        <end position="185"/>
    </location>
    <ligand>
        <name>2-[(2R,5Z)-2-carboxy-4-methylthiazol-5(2H)-ylidene]ethyl phosphate</name>
        <dbReference type="ChEBI" id="CHEBI:62899"/>
    </ligand>
</feature>
<evidence type="ECO:0000313" key="15">
    <source>
        <dbReference type="Proteomes" id="UP000029870"/>
    </source>
</evidence>
<comment type="similarity">
    <text evidence="9 10">Belongs to the thiamine-phosphate synthase family.</text>
</comment>
<feature type="binding site" evidence="9">
    <location>
        <begin position="136"/>
        <end position="138"/>
    </location>
    <ligand>
        <name>2-[(2R,5Z)-2-carboxy-4-methylthiazol-5(2H)-ylidene]ethyl phosphate</name>
        <dbReference type="ChEBI" id="CHEBI:62899"/>
    </ligand>
</feature>
<comment type="caution">
    <text evidence="14">The sequence shown here is derived from an EMBL/GenBank/DDBJ whole genome shotgun (WGS) entry which is preliminary data.</text>
</comment>
<keyword evidence="3 9" id="KW-0479">Metal-binding</keyword>
<dbReference type="HAMAP" id="MF_00097">
    <property type="entry name" value="TMP_synthase"/>
    <property type="match status" value="1"/>
</dbReference>
<comment type="function">
    <text evidence="9">Condenses 4-methyl-5-(beta-hydroxyethyl)thiazole monophosphate (THZ-P) and 2-methyl-4-amino-5-hydroxymethyl pyrimidine pyrophosphate (HMP-PP) to form thiamine monophosphate (TMP).</text>
</comment>
<evidence type="ECO:0000256" key="6">
    <source>
        <dbReference type="ARBA" id="ARBA00047334"/>
    </source>
</evidence>
<dbReference type="GO" id="GO:0000287">
    <property type="term" value="F:magnesium ion binding"/>
    <property type="evidence" value="ECO:0007669"/>
    <property type="project" value="UniProtKB-UniRule"/>
</dbReference>
<dbReference type="CDD" id="cd00564">
    <property type="entry name" value="TMP_TenI"/>
    <property type="match status" value="1"/>
</dbReference>
<dbReference type="InterPro" id="IPR013785">
    <property type="entry name" value="Aldolase_TIM"/>
</dbReference>
<sequence>MKNTRLKGLYGISDTKLTPTKTLIAQLQKAIQGGLKIFQYRDKDSKDSEIIGLVGELQALCNENNVLFVLNDRYELAIKLGVSGLHLGKDEVSQLLDIRESFKGIIGVSCYDSIELAQRYESAKVDYVAFGSLFPSPTKRDAKPCPLSVIVEAKHKLKIPICGIGGICVDNVSLLKECDMIAVISSLWNIDSKNYAPNPAAYPNLADKLDTKITTCHTEPLGEVSSMESKKDFSPMTQNDKQILDSITTSHKDISPFSKAQHDKILESITTNHANKTTNSSSCHMTLGALSELEDMSYLSDMTIHHNSLNRSNCIDKGANLENQDSSQNAPLNPAPTQAVKNQDSKNLAPFKTEDLKDSDYNYITANAKNLIAAWQTK</sequence>
<dbReference type="GO" id="GO:0009229">
    <property type="term" value="P:thiamine diphosphate biosynthetic process"/>
    <property type="evidence" value="ECO:0007669"/>
    <property type="project" value="UniProtKB-UniRule"/>
</dbReference>
<dbReference type="GeneID" id="60656646"/>
<feature type="binding site" evidence="9">
    <location>
        <position position="72"/>
    </location>
    <ligand>
        <name>Mg(2+)</name>
        <dbReference type="ChEBI" id="CHEBI:18420"/>
    </ligand>
</feature>
<dbReference type="GO" id="GO:0009228">
    <property type="term" value="P:thiamine biosynthetic process"/>
    <property type="evidence" value="ECO:0007669"/>
    <property type="project" value="UniProtKB-KW"/>
</dbReference>
<keyword evidence="4 9" id="KW-0460">Magnesium</keyword>
<keyword evidence="2 9" id="KW-0808">Transferase</keyword>
<dbReference type="PANTHER" id="PTHR20857">
    <property type="entry name" value="THIAMINE-PHOSPHATE PYROPHOSPHORYLASE"/>
    <property type="match status" value="1"/>
</dbReference>
<evidence type="ECO:0000256" key="7">
    <source>
        <dbReference type="ARBA" id="ARBA00047851"/>
    </source>
</evidence>
<dbReference type="Gene3D" id="3.20.20.70">
    <property type="entry name" value="Aldolase class I"/>
    <property type="match status" value="1"/>
</dbReference>
<evidence type="ECO:0000256" key="8">
    <source>
        <dbReference type="ARBA" id="ARBA00047883"/>
    </source>
</evidence>
<dbReference type="GO" id="GO:0004789">
    <property type="term" value="F:thiamine-phosphate diphosphorylase activity"/>
    <property type="evidence" value="ECO:0007669"/>
    <property type="project" value="UniProtKB-UniRule"/>
</dbReference>
<dbReference type="InterPro" id="IPR036206">
    <property type="entry name" value="ThiamineP_synth_sf"/>
</dbReference>
<evidence type="ECO:0000256" key="2">
    <source>
        <dbReference type="ARBA" id="ARBA00022679"/>
    </source>
</evidence>
<evidence type="ECO:0000256" key="5">
    <source>
        <dbReference type="ARBA" id="ARBA00022977"/>
    </source>
</evidence>
<dbReference type="EMBL" id="JRPH02000001">
    <property type="protein sequence ID" value="TLE06571.1"/>
    <property type="molecule type" value="Genomic_DNA"/>
</dbReference>
<feature type="domain" description="Thiamine phosphate synthase/TenI" evidence="13">
    <location>
        <begin position="9"/>
        <end position="186"/>
    </location>
</feature>
<dbReference type="Proteomes" id="UP000029870">
    <property type="component" value="Unassembled WGS sequence"/>
</dbReference>
<feature type="binding site" evidence="9">
    <location>
        <position position="91"/>
    </location>
    <ligand>
        <name>Mg(2+)</name>
        <dbReference type="ChEBI" id="CHEBI:18420"/>
    </ligand>
</feature>
<evidence type="ECO:0000256" key="12">
    <source>
        <dbReference type="SAM" id="MobiDB-lite"/>
    </source>
</evidence>
<evidence type="ECO:0000259" key="13">
    <source>
        <dbReference type="Pfam" id="PF02581"/>
    </source>
</evidence>
<feature type="binding site" evidence="9">
    <location>
        <position position="71"/>
    </location>
    <ligand>
        <name>4-amino-2-methyl-5-(diphosphooxymethyl)pyrimidine</name>
        <dbReference type="ChEBI" id="CHEBI:57841"/>
    </ligand>
</feature>
<dbReference type="SUPFAM" id="SSF51391">
    <property type="entry name" value="Thiamin phosphate synthase"/>
    <property type="match status" value="1"/>
</dbReference>
<dbReference type="Pfam" id="PF02581">
    <property type="entry name" value="TMP-TENI"/>
    <property type="match status" value="1"/>
</dbReference>
<dbReference type="GO" id="GO:0005737">
    <property type="term" value="C:cytoplasm"/>
    <property type="evidence" value="ECO:0007669"/>
    <property type="project" value="TreeGrafter"/>
</dbReference>